<name>A0A167WNF9_9BURK</name>
<accession>A0A167WNF9</accession>
<dbReference type="Proteomes" id="UP000076852">
    <property type="component" value="Plasmid pOLGA1"/>
</dbReference>
<gene>
    <name evidence="1" type="ORF">AYM40_36320</name>
</gene>
<reference evidence="1 2" key="1">
    <citation type="journal article" date="2016" name="Gene">
        <title>PacBio SMRT assembly of a complex multi-replicon genome reveals chlorocatechol degradative operon in a region of genome plasticity.</title>
        <authorList>
            <person name="Ricker N."/>
            <person name="Shen S.Y."/>
            <person name="Goordial J."/>
            <person name="Jin S."/>
            <person name="Fulthorpe R.R."/>
        </authorList>
    </citation>
    <scope>NUCLEOTIDE SEQUENCE [LARGE SCALE GENOMIC DNA]</scope>
    <source>
        <strain evidence="1 2">OLGA172</strain>
        <plasmid evidence="2">polga1</plasmid>
    </source>
</reference>
<dbReference type="AlphaFoldDB" id="A0A167WNF9"/>
<evidence type="ECO:0000313" key="1">
    <source>
        <dbReference type="EMBL" id="ANB77823.1"/>
    </source>
</evidence>
<protein>
    <submittedName>
        <fullName evidence="1">Uncharacterized protein</fullName>
    </submittedName>
</protein>
<proteinExistence type="predicted"/>
<geneLocation type="plasmid" evidence="2">
    <name>polga1</name>
</geneLocation>
<dbReference type="EMBL" id="CP014580">
    <property type="protein sequence ID" value="ANB77823.1"/>
    <property type="molecule type" value="Genomic_DNA"/>
</dbReference>
<sequence>MTAELKAGDKCPETATGLVDLEKHLESVKWNLWHGNVPHALQRIDDLDGKRSAKHVPPADLT</sequence>
<keyword evidence="2" id="KW-1185">Reference proteome</keyword>
<keyword evidence="1" id="KW-0614">Plasmid</keyword>
<evidence type="ECO:0000313" key="2">
    <source>
        <dbReference type="Proteomes" id="UP000076852"/>
    </source>
</evidence>
<organism evidence="1 2">
    <name type="scientific">Paraburkholderia phytofirmans OLGA172</name>
    <dbReference type="NCBI Taxonomy" id="1417228"/>
    <lineage>
        <taxon>Bacteria</taxon>
        <taxon>Pseudomonadati</taxon>
        <taxon>Pseudomonadota</taxon>
        <taxon>Betaproteobacteria</taxon>
        <taxon>Burkholderiales</taxon>
        <taxon>Burkholderiaceae</taxon>
        <taxon>Paraburkholderia</taxon>
    </lineage>
</organism>
<dbReference type="KEGG" id="buz:AYM40_36320"/>